<feature type="compositionally biased region" description="Basic and acidic residues" evidence="1">
    <location>
        <begin position="220"/>
        <end position="245"/>
    </location>
</feature>
<feature type="compositionally biased region" description="Acidic residues" evidence="1">
    <location>
        <begin position="162"/>
        <end position="172"/>
    </location>
</feature>
<protein>
    <submittedName>
        <fullName evidence="2">Uncharacterized protein</fullName>
    </submittedName>
</protein>
<comment type="caution">
    <text evidence="2">The sequence shown here is derived from an EMBL/GenBank/DDBJ whole genome shotgun (WGS) entry which is preliminary data.</text>
</comment>
<gene>
    <name evidence="2" type="ORF">CAUJ_LOCUS11391</name>
</gene>
<evidence type="ECO:0000313" key="2">
    <source>
        <dbReference type="EMBL" id="CAD6195472.1"/>
    </source>
</evidence>
<evidence type="ECO:0000313" key="3">
    <source>
        <dbReference type="Proteomes" id="UP000835052"/>
    </source>
</evidence>
<proteinExistence type="predicted"/>
<dbReference type="EMBL" id="CAJGYM010000055">
    <property type="protein sequence ID" value="CAD6195472.1"/>
    <property type="molecule type" value="Genomic_DNA"/>
</dbReference>
<keyword evidence="3" id="KW-1185">Reference proteome</keyword>
<dbReference type="OrthoDB" id="5877007at2759"/>
<dbReference type="AlphaFoldDB" id="A0A8S1HK95"/>
<dbReference type="Proteomes" id="UP000835052">
    <property type="component" value="Unassembled WGS sequence"/>
</dbReference>
<evidence type="ECO:0000256" key="1">
    <source>
        <dbReference type="SAM" id="MobiDB-lite"/>
    </source>
</evidence>
<organism evidence="2 3">
    <name type="scientific">Caenorhabditis auriculariae</name>
    <dbReference type="NCBI Taxonomy" id="2777116"/>
    <lineage>
        <taxon>Eukaryota</taxon>
        <taxon>Metazoa</taxon>
        <taxon>Ecdysozoa</taxon>
        <taxon>Nematoda</taxon>
        <taxon>Chromadorea</taxon>
        <taxon>Rhabditida</taxon>
        <taxon>Rhabditina</taxon>
        <taxon>Rhabditomorpha</taxon>
        <taxon>Rhabditoidea</taxon>
        <taxon>Rhabditidae</taxon>
        <taxon>Peloderinae</taxon>
        <taxon>Caenorhabditis</taxon>
    </lineage>
</organism>
<reference evidence="2" key="1">
    <citation type="submission" date="2020-10" db="EMBL/GenBank/DDBJ databases">
        <authorList>
            <person name="Kikuchi T."/>
        </authorList>
    </citation>
    <scope>NUCLEOTIDE SEQUENCE</scope>
    <source>
        <strain evidence="2">NKZ352</strain>
    </source>
</reference>
<feature type="compositionally biased region" description="Acidic residues" evidence="1">
    <location>
        <begin position="182"/>
        <end position="219"/>
    </location>
</feature>
<feature type="region of interest" description="Disordered" evidence="1">
    <location>
        <begin position="144"/>
        <end position="247"/>
    </location>
</feature>
<name>A0A8S1HK95_9PELO</name>
<accession>A0A8S1HK95</accession>
<sequence length="437" mass="50424">MTEASNVEGQDIATAPEEIKGDKVDLIYENHGGNPSNLDLTRCLIVSSLPSSFLNDSYDIFRDCIVDLLAETFKIQPDVIDAIIRIPSLQKDAATQENALRAIVSFKNRVHKHRVFAQKKHAEESTFHVDGIEKIPEEFLKIKEESAEEEREEAATEHEYLADEEEEEEPVVEEDHVHEDELLQEDEEEHSGDDEDAGFEMADEVGEDELGEEEEEHEKEEEPKEQVDQEEDSKKESVKTEEAEKKKKKVYIDEDDNAPFVVSWEGAPEFQWRVPSDYADTRRLIIENVQWGDLRDVFIYRAMIKAENVDIQFPMRYNLDGTRPFYGKLTLLYDFNGQLLGEVIKHLIYFRSTDSHRRIKIFLPQVPKAVKRKEELELKLGHLIKPTPRMFQLIVKVLPAGYEPTLDDACAWFPSQSVTDVQLENDELNQPCAIVTF</sequence>